<dbReference type="EMBL" id="MUGS01000020">
    <property type="protein sequence ID" value="OXG05818.1"/>
    <property type="molecule type" value="Genomic_DNA"/>
</dbReference>
<dbReference type="RefSeq" id="WP_089479784.1">
    <property type="nucleotide sequence ID" value="NZ_MUGS01000020.1"/>
</dbReference>
<evidence type="ECO:0008006" key="3">
    <source>
        <dbReference type="Google" id="ProtNLM"/>
    </source>
</evidence>
<dbReference type="Pfam" id="PF11153">
    <property type="entry name" value="DUF2931"/>
    <property type="match status" value="1"/>
</dbReference>
<name>A0A227P995_9FLAO</name>
<evidence type="ECO:0000313" key="1">
    <source>
        <dbReference type="EMBL" id="OXG05818.1"/>
    </source>
</evidence>
<dbReference type="AlphaFoldDB" id="A0A227P995"/>
<gene>
    <name evidence="1" type="ORF">B0A64_12120</name>
</gene>
<dbReference type="InterPro" id="IPR021326">
    <property type="entry name" value="DUF2931"/>
</dbReference>
<dbReference type="Proteomes" id="UP000214684">
    <property type="component" value="Unassembled WGS sequence"/>
</dbReference>
<protein>
    <recommendedName>
        <fullName evidence="3">DUF2931 domain-containing protein</fullName>
    </recommendedName>
</protein>
<accession>A0A227P995</accession>
<keyword evidence="2" id="KW-1185">Reference proteome</keyword>
<evidence type="ECO:0000313" key="2">
    <source>
        <dbReference type="Proteomes" id="UP000214684"/>
    </source>
</evidence>
<reference evidence="1 2" key="1">
    <citation type="submission" date="2016-11" db="EMBL/GenBank/DDBJ databases">
        <title>Whole genomes of Flavobacteriaceae.</title>
        <authorList>
            <person name="Stine C."/>
            <person name="Li C."/>
            <person name="Tadesse D."/>
        </authorList>
    </citation>
    <scope>NUCLEOTIDE SEQUENCE [LARGE SCALE GENOMIC DNA]</scope>
    <source>
        <strain evidence="1 2">DSM 24704</strain>
    </source>
</reference>
<comment type="caution">
    <text evidence="1">The sequence shown here is derived from an EMBL/GenBank/DDBJ whole genome shotgun (WGS) entry which is preliminary data.</text>
</comment>
<proteinExistence type="predicted"/>
<dbReference type="PROSITE" id="PS51257">
    <property type="entry name" value="PROKAR_LIPOPROTEIN"/>
    <property type="match status" value="1"/>
</dbReference>
<sequence>MKKRELYLLLLLAINTLTISCQEKKETNYAVKQEAKDTLYMKTNFEWQEGLSCPLGYPIQVYRGWLEGPKVSNGVTERPNSSTSIYGFGTTTGMGDWGENSSGMSMGEKPIPQSLYCIWYSYVENIMYQIDTELDYTKMVKLFNEGFQDTNRKRGKVMITYNHITIGFAPGGVVVVWLQGAEKQVEIGRYQGYKTVISPKEIASLDSHERLLFDPADWARTLKNPKIIPPEIQVANKNKPIPYGLWDSYRKKYCWRPTFAFMREGKMNNTLSFDMFNGERETLLDNEIIENQYLERAISKGLYTGWWDKTGQGYGGNIYFDEKEIFEAFNELHKKNPEVNIDLEIKINAGSKNLGITLKNGIKAIDLKKSKLEVFESRSLTKKYVKE</sequence>
<dbReference type="OrthoDB" id="5702951at2"/>
<organism evidence="1 2">
    <name type="scientific">Flavobacterium araucananum</name>
    <dbReference type="NCBI Taxonomy" id="946678"/>
    <lineage>
        <taxon>Bacteria</taxon>
        <taxon>Pseudomonadati</taxon>
        <taxon>Bacteroidota</taxon>
        <taxon>Flavobacteriia</taxon>
        <taxon>Flavobacteriales</taxon>
        <taxon>Flavobacteriaceae</taxon>
        <taxon>Flavobacterium</taxon>
    </lineage>
</organism>